<dbReference type="AlphaFoldDB" id="A1ZUN0"/>
<protein>
    <submittedName>
        <fullName evidence="1">Uncharacterized protein</fullName>
    </submittedName>
</protein>
<evidence type="ECO:0000313" key="1">
    <source>
        <dbReference type="EMBL" id="EAY25916.1"/>
    </source>
</evidence>
<reference evidence="1 2" key="1">
    <citation type="submission" date="2007-01" db="EMBL/GenBank/DDBJ databases">
        <authorList>
            <person name="Haygood M."/>
            <person name="Podell S."/>
            <person name="Anderson C."/>
            <person name="Hopkinson B."/>
            <person name="Roe K."/>
            <person name="Barbeau K."/>
            <person name="Gaasterland T."/>
            <person name="Ferriera S."/>
            <person name="Johnson J."/>
            <person name="Kravitz S."/>
            <person name="Beeson K."/>
            <person name="Sutton G."/>
            <person name="Rogers Y.-H."/>
            <person name="Friedman R."/>
            <person name="Frazier M."/>
            <person name="Venter J.C."/>
        </authorList>
    </citation>
    <scope>NUCLEOTIDE SEQUENCE [LARGE SCALE GENOMIC DNA]</scope>
    <source>
        <strain evidence="1 2">ATCC 23134</strain>
    </source>
</reference>
<proteinExistence type="predicted"/>
<comment type="caution">
    <text evidence="1">The sequence shown here is derived from an EMBL/GenBank/DDBJ whole genome shotgun (WGS) entry which is preliminary data.</text>
</comment>
<keyword evidence="2" id="KW-1185">Reference proteome</keyword>
<gene>
    <name evidence="1" type="ORF">M23134_00870</name>
</gene>
<sequence length="60" mass="6567">MGSPLPQTKNGQRGCFICWLLGKTKTPLEQNSRGVGVSGMLSNHILQGHCFAQLKHFVLT</sequence>
<dbReference type="Proteomes" id="UP000004095">
    <property type="component" value="Unassembled WGS sequence"/>
</dbReference>
<evidence type="ECO:0000313" key="2">
    <source>
        <dbReference type="Proteomes" id="UP000004095"/>
    </source>
</evidence>
<organism evidence="1 2">
    <name type="scientific">Microscilla marina ATCC 23134</name>
    <dbReference type="NCBI Taxonomy" id="313606"/>
    <lineage>
        <taxon>Bacteria</taxon>
        <taxon>Pseudomonadati</taxon>
        <taxon>Bacteroidota</taxon>
        <taxon>Cytophagia</taxon>
        <taxon>Cytophagales</taxon>
        <taxon>Microscillaceae</taxon>
        <taxon>Microscilla</taxon>
    </lineage>
</organism>
<name>A1ZUN0_MICM2</name>
<accession>A1ZUN0</accession>
<dbReference type="EMBL" id="AAWS01000041">
    <property type="protein sequence ID" value="EAY25916.1"/>
    <property type="molecule type" value="Genomic_DNA"/>
</dbReference>